<reference evidence="1" key="1">
    <citation type="submission" date="2020-06" db="EMBL/GenBank/DDBJ databases">
        <authorList>
            <consortium name="Plant Systems Biology data submission"/>
        </authorList>
    </citation>
    <scope>NUCLEOTIDE SEQUENCE</scope>
    <source>
        <strain evidence="1">D6</strain>
    </source>
</reference>
<proteinExistence type="predicted"/>
<sequence length="248" mass="23829">MPVGFASVGVDPDIAAGVVGAAADGVVAIKAAGAEDNDGGFDTGAEGTIGVGDGNDSDIDVGTDAAADGGLGVDGVAGNDVIGAATGEDPGVGCDSGTIGVAGFVVVGFTADGLVGSDSVGFTCAEAVGFGAGDVAVVSDSRTVGDTGFESVGLGTTGPGPVGLDPDPEVGPDPDGEVGFVPVGDLVKLGTVEVGLAPCGEVGFVPVGELAKLGAVGTLELLTLDLLLVVKMDLFQWVIWLSLVLLEQ</sequence>
<protein>
    <submittedName>
        <fullName evidence="1">Uncharacterized protein</fullName>
    </submittedName>
</protein>
<evidence type="ECO:0000313" key="2">
    <source>
        <dbReference type="Proteomes" id="UP001153069"/>
    </source>
</evidence>
<comment type="caution">
    <text evidence="1">The sequence shown here is derived from an EMBL/GenBank/DDBJ whole genome shotgun (WGS) entry which is preliminary data.</text>
</comment>
<evidence type="ECO:0000313" key="1">
    <source>
        <dbReference type="EMBL" id="CAB9507413.1"/>
    </source>
</evidence>
<keyword evidence="2" id="KW-1185">Reference proteome</keyword>
<organism evidence="1 2">
    <name type="scientific">Seminavis robusta</name>
    <dbReference type="NCBI Taxonomy" id="568900"/>
    <lineage>
        <taxon>Eukaryota</taxon>
        <taxon>Sar</taxon>
        <taxon>Stramenopiles</taxon>
        <taxon>Ochrophyta</taxon>
        <taxon>Bacillariophyta</taxon>
        <taxon>Bacillariophyceae</taxon>
        <taxon>Bacillariophycidae</taxon>
        <taxon>Naviculales</taxon>
        <taxon>Naviculaceae</taxon>
        <taxon>Seminavis</taxon>
    </lineage>
</organism>
<dbReference type="Proteomes" id="UP001153069">
    <property type="component" value="Unassembled WGS sequence"/>
</dbReference>
<gene>
    <name evidence="1" type="ORF">SEMRO_305_G112850.1</name>
</gene>
<accession>A0A9N8HA49</accession>
<dbReference type="AlphaFoldDB" id="A0A9N8HA49"/>
<dbReference type="EMBL" id="CAICTM010000304">
    <property type="protein sequence ID" value="CAB9507413.1"/>
    <property type="molecule type" value="Genomic_DNA"/>
</dbReference>
<name>A0A9N8HA49_9STRA</name>